<gene>
    <name evidence="2" type="primary">LOC112453922</name>
</gene>
<reference evidence="2" key="1">
    <citation type="submission" date="2025-08" db="UniProtKB">
        <authorList>
            <consortium name="RefSeq"/>
        </authorList>
    </citation>
    <scope>IDENTIFICATION</scope>
    <source>
        <tissue evidence="2">Whole body</tissue>
    </source>
</reference>
<accession>A0A6J1PN29</accession>
<dbReference type="RefSeq" id="XP_024870738.1">
    <property type="nucleotide sequence ID" value="XM_025014970.1"/>
</dbReference>
<dbReference type="OrthoDB" id="8058917at2759"/>
<dbReference type="AlphaFoldDB" id="A0A6J1PN29"/>
<dbReference type="Proteomes" id="UP000504618">
    <property type="component" value="Unplaced"/>
</dbReference>
<keyword evidence="1" id="KW-1185">Reference proteome</keyword>
<evidence type="ECO:0000313" key="1">
    <source>
        <dbReference type="Proteomes" id="UP000504618"/>
    </source>
</evidence>
<dbReference type="GeneID" id="112453922"/>
<name>A0A6J1PN29_9HYME</name>
<evidence type="ECO:0000313" key="2">
    <source>
        <dbReference type="RefSeq" id="XP_024870738.1"/>
    </source>
</evidence>
<sequence length="171" mass="19416">MRVALRAQATAALRVRWKDWVADPRHKHKHGRRVAEAVRPVFEEWVEGVKSHDLTFHAVQILSGHGCFGKYLHSIGKERTTCCWYCPEGADTAQHTLEICPEWTKERRALRAQLGGHLSLPAVVAKLVRPGEEGRDNWRAFTFFASAVLRKKEADERVRRGEAAPPQSDSD</sequence>
<protein>
    <submittedName>
        <fullName evidence="2">Uncharacterized protein LOC112453922</fullName>
    </submittedName>
</protein>
<proteinExistence type="predicted"/>
<organism evidence="1 2">
    <name type="scientific">Temnothorax curvispinosus</name>
    <dbReference type="NCBI Taxonomy" id="300111"/>
    <lineage>
        <taxon>Eukaryota</taxon>
        <taxon>Metazoa</taxon>
        <taxon>Ecdysozoa</taxon>
        <taxon>Arthropoda</taxon>
        <taxon>Hexapoda</taxon>
        <taxon>Insecta</taxon>
        <taxon>Pterygota</taxon>
        <taxon>Neoptera</taxon>
        <taxon>Endopterygota</taxon>
        <taxon>Hymenoptera</taxon>
        <taxon>Apocrita</taxon>
        <taxon>Aculeata</taxon>
        <taxon>Formicoidea</taxon>
        <taxon>Formicidae</taxon>
        <taxon>Myrmicinae</taxon>
        <taxon>Temnothorax</taxon>
    </lineage>
</organism>